<protein>
    <submittedName>
        <fullName evidence="1">Uncharacterized protein</fullName>
    </submittedName>
</protein>
<dbReference type="AlphaFoldDB" id="A0A392S8V0"/>
<evidence type="ECO:0000313" key="2">
    <source>
        <dbReference type="Proteomes" id="UP000265520"/>
    </source>
</evidence>
<dbReference type="EMBL" id="LXQA010336647">
    <property type="protein sequence ID" value="MCI44892.1"/>
    <property type="molecule type" value="Genomic_DNA"/>
</dbReference>
<accession>A0A392S8V0</accession>
<comment type="caution">
    <text evidence="1">The sequence shown here is derived from an EMBL/GenBank/DDBJ whole genome shotgun (WGS) entry which is preliminary data.</text>
</comment>
<proteinExistence type="predicted"/>
<dbReference type="Proteomes" id="UP000265520">
    <property type="component" value="Unassembled WGS sequence"/>
</dbReference>
<reference evidence="1 2" key="1">
    <citation type="journal article" date="2018" name="Front. Plant Sci.">
        <title>Red Clover (Trifolium pratense) and Zigzag Clover (T. medium) - A Picture of Genomic Similarities and Differences.</title>
        <authorList>
            <person name="Dluhosova J."/>
            <person name="Istvanek J."/>
            <person name="Nedelnik J."/>
            <person name="Repkova J."/>
        </authorList>
    </citation>
    <scope>NUCLEOTIDE SEQUENCE [LARGE SCALE GENOMIC DNA]</scope>
    <source>
        <strain evidence="2">cv. 10/8</strain>
        <tissue evidence="1">Leaf</tissue>
    </source>
</reference>
<organism evidence="1 2">
    <name type="scientific">Trifolium medium</name>
    <dbReference type="NCBI Taxonomy" id="97028"/>
    <lineage>
        <taxon>Eukaryota</taxon>
        <taxon>Viridiplantae</taxon>
        <taxon>Streptophyta</taxon>
        <taxon>Embryophyta</taxon>
        <taxon>Tracheophyta</taxon>
        <taxon>Spermatophyta</taxon>
        <taxon>Magnoliopsida</taxon>
        <taxon>eudicotyledons</taxon>
        <taxon>Gunneridae</taxon>
        <taxon>Pentapetalae</taxon>
        <taxon>rosids</taxon>
        <taxon>fabids</taxon>
        <taxon>Fabales</taxon>
        <taxon>Fabaceae</taxon>
        <taxon>Papilionoideae</taxon>
        <taxon>50 kb inversion clade</taxon>
        <taxon>NPAAA clade</taxon>
        <taxon>Hologalegina</taxon>
        <taxon>IRL clade</taxon>
        <taxon>Trifolieae</taxon>
        <taxon>Trifolium</taxon>
    </lineage>
</organism>
<keyword evidence="2" id="KW-1185">Reference proteome</keyword>
<sequence length="48" mass="5416">MAESEPTPLTNAWRRLQSRHQCTSGTFPEMHTFHLPSGECTVTLQDVS</sequence>
<evidence type="ECO:0000313" key="1">
    <source>
        <dbReference type="EMBL" id="MCI44892.1"/>
    </source>
</evidence>
<feature type="non-terminal residue" evidence="1">
    <location>
        <position position="48"/>
    </location>
</feature>
<name>A0A392S8V0_9FABA</name>